<reference evidence="1 2" key="1">
    <citation type="submission" date="2016-04" db="EMBL/GenBank/DDBJ databases">
        <title>The genome of Intoshia linei affirms orthonectids as highly simplified spiralians.</title>
        <authorList>
            <person name="Mikhailov K.V."/>
            <person name="Slusarev G.S."/>
            <person name="Nikitin M.A."/>
            <person name="Logacheva M.D."/>
            <person name="Penin A."/>
            <person name="Aleoshin V."/>
            <person name="Panchin Y.V."/>
        </authorList>
    </citation>
    <scope>NUCLEOTIDE SEQUENCE [LARGE SCALE GENOMIC DNA]</scope>
    <source>
        <strain evidence="1">Intl2013</strain>
        <tissue evidence="1">Whole animal</tissue>
    </source>
</reference>
<evidence type="ECO:0000313" key="1">
    <source>
        <dbReference type="EMBL" id="OAF70101.1"/>
    </source>
</evidence>
<organism evidence="1 2">
    <name type="scientific">Intoshia linei</name>
    <dbReference type="NCBI Taxonomy" id="1819745"/>
    <lineage>
        <taxon>Eukaryota</taxon>
        <taxon>Metazoa</taxon>
        <taxon>Spiralia</taxon>
        <taxon>Lophotrochozoa</taxon>
        <taxon>Mesozoa</taxon>
        <taxon>Orthonectida</taxon>
        <taxon>Rhopaluridae</taxon>
        <taxon>Intoshia</taxon>
    </lineage>
</organism>
<sequence>MQVAAELDMPIQTIVTIARQKEKILQRSDDSKKSLKIEKP</sequence>
<proteinExistence type="predicted"/>
<name>A0A177B967_9BILA</name>
<keyword evidence="2" id="KW-1185">Reference proteome</keyword>
<dbReference type="EMBL" id="LWCA01000188">
    <property type="protein sequence ID" value="OAF70101.1"/>
    <property type="molecule type" value="Genomic_DNA"/>
</dbReference>
<dbReference type="Proteomes" id="UP000078046">
    <property type="component" value="Unassembled WGS sequence"/>
</dbReference>
<gene>
    <name evidence="1" type="ORF">A3Q56_02161</name>
</gene>
<accession>A0A177B967</accession>
<evidence type="ECO:0000313" key="2">
    <source>
        <dbReference type="Proteomes" id="UP000078046"/>
    </source>
</evidence>
<dbReference type="AlphaFoldDB" id="A0A177B967"/>
<comment type="caution">
    <text evidence="1">The sequence shown here is derived from an EMBL/GenBank/DDBJ whole genome shotgun (WGS) entry which is preliminary data.</text>
</comment>
<protein>
    <submittedName>
        <fullName evidence="1">Uncharacterized protein</fullName>
    </submittedName>
</protein>